<keyword evidence="6" id="KW-1185">Reference proteome</keyword>
<dbReference type="GO" id="GO:0005576">
    <property type="term" value="C:extracellular region"/>
    <property type="evidence" value="ECO:0007669"/>
    <property type="project" value="UniProtKB-SubCell"/>
</dbReference>
<evidence type="ECO:0000256" key="3">
    <source>
        <dbReference type="ARBA" id="ARBA00022525"/>
    </source>
</evidence>
<dbReference type="Pfam" id="PF03022">
    <property type="entry name" value="MRJP"/>
    <property type="match status" value="1"/>
</dbReference>
<name>A0A6P3YA25_DINQU</name>
<dbReference type="RefSeq" id="XP_014487866.1">
    <property type="nucleotide sequence ID" value="XM_014632380.1"/>
</dbReference>
<keyword evidence="4" id="KW-0732">Signal</keyword>
<dbReference type="KEGG" id="dqu:106751482"/>
<protein>
    <submittedName>
        <fullName evidence="7">Protein yellow-like</fullName>
    </submittedName>
</protein>
<dbReference type="InterPro" id="IPR017996">
    <property type="entry name" value="MRJP/yellow-related"/>
</dbReference>
<keyword evidence="3" id="KW-0964">Secreted</keyword>
<dbReference type="AlphaFoldDB" id="A0A6P3YA25"/>
<evidence type="ECO:0000256" key="5">
    <source>
        <dbReference type="ARBA" id="ARBA00023180"/>
    </source>
</evidence>
<accession>A0A6P3YA25</accession>
<dbReference type="Proteomes" id="UP000515204">
    <property type="component" value="Unplaced"/>
</dbReference>
<dbReference type="PANTHER" id="PTHR10009">
    <property type="entry name" value="PROTEIN YELLOW-RELATED"/>
    <property type="match status" value="1"/>
</dbReference>
<feature type="non-terminal residue" evidence="7">
    <location>
        <position position="1"/>
    </location>
</feature>
<comment type="subcellular location">
    <subcellularLocation>
        <location evidence="1">Secreted</location>
    </subcellularLocation>
</comment>
<evidence type="ECO:0000256" key="1">
    <source>
        <dbReference type="ARBA" id="ARBA00004613"/>
    </source>
</evidence>
<dbReference type="PANTHER" id="PTHR10009:SF7">
    <property type="entry name" value="GH10609P-RELATED"/>
    <property type="match status" value="1"/>
</dbReference>
<dbReference type="OrthoDB" id="8184345at2759"/>
<organism evidence="6 7">
    <name type="scientific">Dinoponera quadriceps</name>
    <name type="common">South American ant</name>
    <dbReference type="NCBI Taxonomy" id="609295"/>
    <lineage>
        <taxon>Eukaryota</taxon>
        <taxon>Metazoa</taxon>
        <taxon>Ecdysozoa</taxon>
        <taxon>Arthropoda</taxon>
        <taxon>Hexapoda</taxon>
        <taxon>Insecta</taxon>
        <taxon>Pterygota</taxon>
        <taxon>Neoptera</taxon>
        <taxon>Endopterygota</taxon>
        <taxon>Hymenoptera</taxon>
        <taxon>Apocrita</taxon>
        <taxon>Aculeata</taxon>
        <taxon>Formicoidea</taxon>
        <taxon>Formicidae</taxon>
        <taxon>Ponerinae</taxon>
        <taxon>Ponerini</taxon>
        <taxon>Dinoponera</taxon>
    </lineage>
</organism>
<dbReference type="InterPro" id="IPR011042">
    <property type="entry name" value="6-blade_b-propeller_TolB-like"/>
</dbReference>
<evidence type="ECO:0000256" key="4">
    <source>
        <dbReference type="ARBA" id="ARBA00022729"/>
    </source>
</evidence>
<reference evidence="7" key="1">
    <citation type="submission" date="2025-08" db="UniProtKB">
        <authorList>
            <consortium name="RefSeq"/>
        </authorList>
    </citation>
    <scope>IDENTIFICATION</scope>
</reference>
<evidence type="ECO:0000313" key="7">
    <source>
        <dbReference type="RefSeq" id="XP_014487866.1"/>
    </source>
</evidence>
<evidence type="ECO:0000313" key="6">
    <source>
        <dbReference type="Proteomes" id="UP000515204"/>
    </source>
</evidence>
<comment type="similarity">
    <text evidence="2">Belongs to the major royal jelly protein family.</text>
</comment>
<dbReference type="Gene3D" id="2.120.10.30">
    <property type="entry name" value="TolB, C-terminal domain"/>
    <property type="match status" value="1"/>
</dbReference>
<feature type="non-terminal residue" evidence="7">
    <location>
        <position position="155"/>
    </location>
</feature>
<proteinExistence type="inferred from homology"/>
<dbReference type="CTD" id="138138343"/>
<sequence length="155" mass="17674">VDSCERLWVLDTGKLGDRQICRPQLLSFSLRTNKILSQYKFPKEQFKDDSLFVTLAVDVRDGKVGDKCGNTFVYIADVTGFALLVYDHQNTQSWKISNKLFYPYPPYGTFDIQGNMFDLMDGIIGLALSPMNENGDRILYFHSLASRVESWVPTS</sequence>
<gene>
    <name evidence="7" type="primary">LOC106751482</name>
</gene>
<evidence type="ECO:0000256" key="2">
    <source>
        <dbReference type="ARBA" id="ARBA00009127"/>
    </source>
</evidence>
<dbReference type="GeneID" id="106751482"/>
<keyword evidence="5" id="KW-0325">Glycoprotein</keyword>